<dbReference type="Proteomes" id="UP000017081">
    <property type="component" value="Unassembled WGS sequence"/>
</dbReference>
<sequence length="468" mass="52499">MNTRETLENYIDEHFQDTLKDIQKIVKIKTVKEESTIGAPFGLGLKKGLEETLKIAKDLGFKTVNLDNYIGYAEFGEGEEYIGVLGHIDVVPEGDHSKWSVPPYSGDIVGKNMISRGALDNKGPIISALHSMKALKECVPSFNHRVRIIFGTNEESGDEDIKYYLSKEKAPKYAFTPDGQFPVVFSEKGIYTFSFKDTFTKENSSILDIVGGTRSNVVPEEAKVFLKKDLFEKVLKELEKFKDTPCKIEVLEKENCLEVTCKGVPAHASSPQRGINPITWLFRFLNKVISERDSLKRFVNFMDSVVGVETDGSGLDIKTKNEETGDLTLSCGIVKTTQEKKSLSIYVKFNIRYPVTTNEKQLDATLSKVGGENNIEFVKENHNAPLYFPTEHPLVEKLQKVFKEITDRDDKPVALGGGTYAKLMPNTVAFGPNFKEFKGNPHGFDEKMDLDMLKQGMLMYALGVLELV</sequence>
<reference evidence="10 11" key="1">
    <citation type="submission" date="2013-08" db="EMBL/GenBank/DDBJ databases">
        <authorList>
            <person name="Weinstock G."/>
            <person name="Sodergren E."/>
            <person name="Wylie T."/>
            <person name="Fulton L."/>
            <person name="Fulton R."/>
            <person name="Fronick C."/>
            <person name="O'Laughlin M."/>
            <person name="Godfrey J."/>
            <person name="Miner T."/>
            <person name="Herter B."/>
            <person name="Appelbaum E."/>
            <person name="Cordes M."/>
            <person name="Lek S."/>
            <person name="Wollam A."/>
            <person name="Pepin K.H."/>
            <person name="Palsikar V.B."/>
            <person name="Mitreva M."/>
            <person name="Wilson R.K."/>
        </authorList>
    </citation>
    <scope>NUCLEOTIDE SEQUENCE [LARGE SCALE GENOMIC DNA]</scope>
    <source>
        <strain evidence="10 11">ATCC BAA-474</strain>
    </source>
</reference>
<dbReference type="InterPro" id="IPR010964">
    <property type="entry name" value="M20A_pepV-rel"/>
</dbReference>
<dbReference type="Pfam" id="PF07687">
    <property type="entry name" value="M20_dimer"/>
    <property type="match status" value="1"/>
</dbReference>
<comment type="similarity">
    <text evidence="2">Belongs to the peptidase M20A family.</text>
</comment>
<dbReference type="PANTHER" id="PTHR43808">
    <property type="entry name" value="ACETYLORNITHINE DEACETYLASE"/>
    <property type="match status" value="1"/>
</dbReference>
<evidence type="ECO:0000256" key="5">
    <source>
        <dbReference type="ARBA" id="ARBA00022801"/>
    </source>
</evidence>
<keyword evidence="6" id="KW-0862">Zinc</keyword>
<keyword evidence="11" id="KW-1185">Reference proteome</keyword>
<dbReference type="GO" id="GO:0008270">
    <property type="term" value="F:zinc ion binding"/>
    <property type="evidence" value="ECO:0007669"/>
    <property type="project" value="InterPro"/>
</dbReference>
<evidence type="ECO:0000256" key="8">
    <source>
        <dbReference type="ARBA" id="ARBA00023049"/>
    </source>
</evidence>
<dbReference type="SUPFAM" id="SSF55031">
    <property type="entry name" value="Bacterial exopeptidase dimerisation domain"/>
    <property type="match status" value="1"/>
</dbReference>
<dbReference type="InterPro" id="IPR011650">
    <property type="entry name" value="Peptidase_M20_dimer"/>
</dbReference>
<dbReference type="PROSITE" id="PS00758">
    <property type="entry name" value="ARGE_DAPE_CPG2_1"/>
    <property type="match status" value="1"/>
</dbReference>
<evidence type="ECO:0000256" key="7">
    <source>
        <dbReference type="ARBA" id="ARBA00022997"/>
    </source>
</evidence>
<dbReference type="NCBIfam" id="NF005591">
    <property type="entry name" value="PRK07318.1"/>
    <property type="match status" value="1"/>
</dbReference>
<name>U7VCL7_9FUSO</name>
<dbReference type="PANTHER" id="PTHR43808:SF31">
    <property type="entry name" value="N-ACETYL-L-CITRULLINE DEACETYLASE"/>
    <property type="match status" value="1"/>
</dbReference>
<protein>
    <recommendedName>
        <fullName evidence="9">Peptidase M20 dimerisation domain-containing protein</fullName>
    </recommendedName>
</protein>
<accession>U7VCL7</accession>
<dbReference type="InterPro" id="IPR001261">
    <property type="entry name" value="ArgE/DapE_CS"/>
</dbReference>
<comment type="caution">
    <text evidence="10">The sequence shown here is derived from an EMBL/GenBank/DDBJ whole genome shotgun (WGS) entry which is preliminary data.</text>
</comment>
<dbReference type="GO" id="GO:0008777">
    <property type="term" value="F:acetylornithine deacetylase activity"/>
    <property type="evidence" value="ECO:0007669"/>
    <property type="project" value="TreeGrafter"/>
</dbReference>
<dbReference type="RefSeq" id="WP_023050400.1">
    <property type="nucleotide sequence ID" value="NZ_CP173065.2"/>
</dbReference>
<dbReference type="InterPro" id="IPR050072">
    <property type="entry name" value="Peptidase_M20A"/>
</dbReference>
<evidence type="ECO:0000313" key="11">
    <source>
        <dbReference type="Proteomes" id="UP000017081"/>
    </source>
</evidence>
<keyword evidence="4" id="KW-0479">Metal-binding</keyword>
<dbReference type="GO" id="GO:0008237">
    <property type="term" value="F:metallopeptidase activity"/>
    <property type="evidence" value="ECO:0007669"/>
    <property type="project" value="UniProtKB-KW"/>
</dbReference>
<evidence type="ECO:0000256" key="4">
    <source>
        <dbReference type="ARBA" id="ARBA00022723"/>
    </source>
</evidence>
<keyword evidence="8" id="KW-0482">Metalloprotease</keyword>
<dbReference type="NCBIfam" id="TIGR01887">
    <property type="entry name" value="dipeptidaselike"/>
    <property type="match status" value="1"/>
</dbReference>
<dbReference type="Gene3D" id="3.30.70.360">
    <property type="match status" value="2"/>
</dbReference>
<dbReference type="GO" id="GO:0006508">
    <property type="term" value="P:proteolysis"/>
    <property type="evidence" value="ECO:0007669"/>
    <property type="project" value="UniProtKB-KW"/>
</dbReference>
<evidence type="ECO:0000256" key="2">
    <source>
        <dbReference type="ARBA" id="ARBA00006247"/>
    </source>
</evidence>
<evidence type="ECO:0000259" key="9">
    <source>
        <dbReference type="Pfam" id="PF07687"/>
    </source>
</evidence>
<feature type="domain" description="Peptidase M20 dimerisation" evidence="9">
    <location>
        <begin position="258"/>
        <end position="362"/>
    </location>
</feature>
<organism evidence="10 11">
    <name type="scientific">Cetobacterium somerae ATCC BAA-474</name>
    <dbReference type="NCBI Taxonomy" id="1319815"/>
    <lineage>
        <taxon>Bacteria</taxon>
        <taxon>Fusobacteriati</taxon>
        <taxon>Fusobacteriota</taxon>
        <taxon>Fusobacteriia</taxon>
        <taxon>Fusobacteriales</taxon>
        <taxon>Fusobacteriaceae</taxon>
        <taxon>Cetobacterium</taxon>
    </lineage>
</organism>
<dbReference type="Gene3D" id="3.40.630.10">
    <property type="entry name" value="Zn peptidases"/>
    <property type="match status" value="1"/>
</dbReference>
<dbReference type="InterPro" id="IPR002933">
    <property type="entry name" value="Peptidase_M20"/>
</dbReference>
<evidence type="ECO:0000256" key="1">
    <source>
        <dbReference type="ARBA" id="ARBA00001947"/>
    </source>
</evidence>
<keyword evidence="7" id="KW-0224">Dipeptidase</keyword>
<dbReference type="AlphaFoldDB" id="U7VCL7"/>
<dbReference type="HOGENOM" id="CLU_031786_0_0_0"/>
<dbReference type="InterPro" id="IPR036264">
    <property type="entry name" value="Bact_exopeptidase_dim_dom"/>
</dbReference>
<evidence type="ECO:0000256" key="3">
    <source>
        <dbReference type="ARBA" id="ARBA00022670"/>
    </source>
</evidence>
<proteinExistence type="inferred from homology"/>
<dbReference type="GO" id="GO:0016805">
    <property type="term" value="F:dipeptidase activity"/>
    <property type="evidence" value="ECO:0007669"/>
    <property type="project" value="UniProtKB-KW"/>
</dbReference>
<keyword evidence="3" id="KW-0645">Protease</keyword>
<dbReference type="STRING" id="1319815.HMPREF0202_00855"/>
<evidence type="ECO:0000256" key="6">
    <source>
        <dbReference type="ARBA" id="ARBA00022833"/>
    </source>
</evidence>
<dbReference type="SUPFAM" id="SSF53187">
    <property type="entry name" value="Zn-dependent exopeptidases"/>
    <property type="match status" value="1"/>
</dbReference>
<dbReference type="PATRIC" id="fig|1319815.3.peg.822"/>
<evidence type="ECO:0000313" key="10">
    <source>
        <dbReference type="EMBL" id="ERT69221.1"/>
    </source>
</evidence>
<keyword evidence="5" id="KW-0378">Hydrolase</keyword>
<dbReference type="EMBL" id="AXZF01000031">
    <property type="protein sequence ID" value="ERT69221.1"/>
    <property type="molecule type" value="Genomic_DNA"/>
</dbReference>
<comment type="cofactor">
    <cofactor evidence="1">
        <name>Zn(2+)</name>
        <dbReference type="ChEBI" id="CHEBI:29105"/>
    </cofactor>
</comment>
<dbReference type="eggNOG" id="COG0624">
    <property type="taxonomic scope" value="Bacteria"/>
</dbReference>
<gene>
    <name evidence="10" type="ORF">HMPREF0202_00855</name>
</gene>
<dbReference type="GO" id="GO:0006526">
    <property type="term" value="P:L-arginine biosynthetic process"/>
    <property type="evidence" value="ECO:0007669"/>
    <property type="project" value="TreeGrafter"/>
</dbReference>
<dbReference type="Pfam" id="PF01546">
    <property type="entry name" value="Peptidase_M20"/>
    <property type="match status" value="1"/>
</dbReference>